<evidence type="ECO:0000256" key="12">
    <source>
        <dbReference type="PROSITE-ProRule" id="PRU00175"/>
    </source>
</evidence>
<name>A0A6N2B3X2_SOLCI</name>
<feature type="domain" description="RING-type" evidence="15">
    <location>
        <begin position="89"/>
        <end position="265"/>
    </location>
</feature>
<keyword evidence="11" id="KW-0862">Zinc</keyword>
<keyword evidence="9 12" id="KW-0863">Zinc-finger</keyword>
<evidence type="ECO:0000256" key="6">
    <source>
        <dbReference type="ARBA" id="ARBA00022679"/>
    </source>
</evidence>
<evidence type="ECO:0000259" key="15">
    <source>
        <dbReference type="PROSITE" id="PS51873"/>
    </source>
</evidence>
<proteinExistence type="inferred from homology"/>
<keyword evidence="10" id="KW-0833">Ubl conjugation pathway</keyword>
<comment type="similarity">
    <text evidence="4">Belongs to the RBR family. Ariadne subfamily.</text>
</comment>
<keyword evidence="7" id="KW-0479">Metal-binding</keyword>
<dbReference type="InterPro" id="IPR013083">
    <property type="entry name" value="Znf_RING/FYVE/PHD"/>
</dbReference>
<dbReference type="InterPro" id="IPR001841">
    <property type="entry name" value="Znf_RING"/>
</dbReference>
<dbReference type="EC" id="2.3.2.31" evidence="5"/>
<dbReference type="EMBL" id="RXGB01006306">
    <property type="protein sequence ID" value="TMW86633.1"/>
    <property type="molecule type" value="Genomic_DNA"/>
</dbReference>
<comment type="cofactor">
    <cofactor evidence="2">
        <name>Zn(2+)</name>
        <dbReference type="ChEBI" id="CHEBI:29105"/>
    </cofactor>
</comment>
<dbReference type="Pfam" id="PF01485">
    <property type="entry name" value="IBR"/>
    <property type="match status" value="1"/>
</dbReference>
<comment type="function">
    <text evidence="3">Might act as an E3 ubiquitin-protein ligase, or as part of E3 complex, which accepts ubiquitin from specific E2 ubiquitin-conjugating enzymes and then transfers it to substrates.</text>
</comment>
<evidence type="ECO:0000313" key="16">
    <source>
        <dbReference type="EMBL" id="TMW86633.1"/>
    </source>
</evidence>
<dbReference type="GO" id="GO:0061630">
    <property type="term" value="F:ubiquitin protein ligase activity"/>
    <property type="evidence" value="ECO:0007669"/>
    <property type="project" value="UniProtKB-EC"/>
</dbReference>
<dbReference type="PROSITE" id="PS50089">
    <property type="entry name" value="ZF_RING_2"/>
    <property type="match status" value="1"/>
</dbReference>
<keyword evidence="8" id="KW-0677">Repeat</keyword>
<evidence type="ECO:0000256" key="9">
    <source>
        <dbReference type="ARBA" id="ARBA00022771"/>
    </source>
</evidence>
<accession>A0A6N2B3X2</accession>
<dbReference type="SMART" id="SM00647">
    <property type="entry name" value="IBR"/>
    <property type="match status" value="1"/>
</dbReference>
<dbReference type="GO" id="GO:0008270">
    <property type="term" value="F:zinc ion binding"/>
    <property type="evidence" value="ECO:0007669"/>
    <property type="project" value="UniProtKB-KW"/>
</dbReference>
<feature type="domain" description="RING-type" evidence="14">
    <location>
        <begin position="93"/>
        <end position="141"/>
    </location>
</feature>
<evidence type="ECO:0000256" key="8">
    <source>
        <dbReference type="ARBA" id="ARBA00022737"/>
    </source>
</evidence>
<protein>
    <recommendedName>
        <fullName evidence="5">RBR-type E3 ubiquitin transferase</fullName>
        <ecNumber evidence="5">2.3.2.31</ecNumber>
    </recommendedName>
</protein>
<evidence type="ECO:0000256" key="3">
    <source>
        <dbReference type="ARBA" id="ARBA00003976"/>
    </source>
</evidence>
<evidence type="ECO:0000256" key="13">
    <source>
        <dbReference type="SAM" id="MobiDB-lite"/>
    </source>
</evidence>
<evidence type="ECO:0000256" key="10">
    <source>
        <dbReference type="ARBA" id="ARBA00022786"/>
    </source>
</evidence>
<dbReference type="PROSITE" id="PS51873">
    <property type="entry name" value="TRIAD"/>
    <property type="match status" value="1"/>
</dbReference>
<dbReference type="Gene3D" id="3.30.40.10">
    <property type="entry name" value="Zinc/RING finger domain, C3HC4 (zinc finger)"/>
    <property type="match status" value="1"/>
</dbReference>
<evidence type="ECO:0000256" key="7">
    <source>
        <dbReference type="ARBA" id="ARBA00022723"/>
    </source>
</evidence>
<dbReference type="PANTHER" id="PTHR11685">
    <property type="entry name" value="RBR FAMILY RING FINGER AND IBR DOMAIN-CONTAINING"/>
    <property type="match status" value="1"/>
</dbReference>
<evidence type="ECO:0000256" key="5">
    <source>
        <dbReference type="ARBA" id="ARBA00012251"/>
    </source>
</evidence>
<feature type="region of interest" description="Disordered" evidence="13">
    <location>
        <begin position="1"/>
        <end position="34"/>
    </location>
</feature>
<dbReference type="InterPro" id="IPR044066">
    <property type="entry name" value="TRIAD_supradom"/>
</dbReference>
<evidence type="ECO:0000259" key="14">
    <source>
        <dbReference type="PROSITE" id="PS50089"/>
    </source>
</evidence>
<dbReference type="InterPro" id="IPR031127">
    <property type="entry name" value="E3_UB_ligase_RBR"/>
</dbReference>
<comment type="catalytic activity">
    <reaction evidence="1">
        <text>[E2 ubiquitin-conjugating enzyme]-S-ubiquitinyl-L-cysteine + [acceptor protein]-L-lysine = [E2 ubiquitin-conjugating enzyme]-L-cysteine + [acceptor protein]-N(6)-ubiquitinyl-L-lysine.</text>
        <dbReference type="EC" id="2.3.2.31"/>
    </reaction>
</comment>
<comment type="caution">
    <text evidence="16">The sequence shown here is derived from an EMBL/GenBank/DDBJ whole genome shotgun (WGS) entry which is preliminary data.</text>
</comment>
<dbReference type="SUPFAM" id="SSF57850">
    <property type="entry name" value="RING/U-box"/>
    <property type="match status" value="2"/>
</dbReference>
<evidence type="ECO:0000256" key="1">
    <source>
        <dbReference type="ARBA" id="ARBA00001798"/>
    </source>
</evidence>
<evidence type="ECO:0000256" key="11">
    <source>
        <dbReference type="ARBA" id="ARBA00022833"/>
    </source>
</evidence>
<dbReference type="AlphaFoldDB" id="A0A6N2B3X2"/>
<dbReference type="UniPathway" id="UPA00143"/>
<keyword evidence="6" id="KW-0808">Transferase</keyword>
<dbReference type="GO" id="GO:0016567">
    <property type="term" value="P:protein ubiquitination"/>
    <property type="evidence" value="ECO:0007669"/>
    <property type="project" value="UniProtKB-UniPathway"/>
</dbReference>
<dbReference type="InterPro" id="IPR002867">
    <property type="entry name" value="IBR_dom"/>
</dbReference>
<reference evidence="16" key="1">
    <citation type="submission" date="2019-05" db="EMBL/GenBank/DDBJ databases">
        <title>The de novo reference genome and transcriptome assemblies of the wild tomato species Solanum chilense.</title>
        <authorList>
            <person name="Stam R."/>
            <person name="Nosenko T."/>
            <person name="Hoerger A.C."/>
            <person name="Stephan W."/>
            <person name="Seidel M.A."/>
            <person name="Kuhn J.M.M."/>
            <person name="Haberer G."/>
            <person name="Tellier A."/>
        </authorList>
    </citation>
    <scope>NUCLEOTIDE SEQUENCE</scope>
    <source>
        <tissue evidence="16">Mature leaves</tissue>
    </source>
</reference>
<gene>
    <name evidence="16" type="ORF">EJD97_021086</name>
</gene>
<evidence type="ECO:0000256" key="4">
    <source>
        <dbReference type="ARBA" id="ARBA00005884"/>
    </source>
</evidence>
<organism evidence="16">
    <name type="scientific">Solanum chilense</name>
    <name type="common">Tomato</name>
    <name type="synonym">Lycopersicon chilense</name>
    <dbReference type="NCBI Taxonomy" id="4083"/>
    <lineage>
        <taxon>Eukaryota</taxon>
        <taxon>Viridiplantae</taxon>
        <taxon>Streptophyta</taxon>
        <taxon>Embryophyta</taxon>
        <taxon>Tracheophyta</taxon>
        <taxon>Spermatophyta</taxon>
        <taxon>Magnoliopsida</taxon>
        <taxon>eudicotyledons</taxon>
        <taxon>Gunneridae</taxon>
        <taxon>Pentapetalae</taxon>
        <taxon>asterids</taxon>
        <taxon>lamiids</taxon>
        <taxon>Solanales</taxon>
        <taxon>Solanaceae</taxon>
        <taxon>Solanoideae</taxon>
        <taxon>Solaneae</taxon>
        <taxon>Solanum</taxon>
        <taxon>Solanum subgen. Lycopersicon</taxon>
    </lineage>
</organism>
<sequence length="265" mass="30499">MASSSRNRRHWDGSNDNGDDYDSPMQLLDSDDDDDGDIQLQQILFYSAMSKPTSNPNDVKKKGIDYSCSFVETDGVSLRNSEYENGGPSHVVCTMCNEPTPPNDDDAKHGPNCGHIYCKECFFDYTKKNIKETLTYVKCPVSDCKEYLLINENFIPPEFRNQWRETVREAEALHSCRIIECPFLGCLGYLIDDKKGFLIRTCPKCWTLFCVMCRDNWHKGMDCRTNYQWKRKIRSLVDAKKDDDDKGAGDEYANLLSLLKHFKNS</sequence>
<evidence type="ECO:0000256" key="2">
    <source>
        <dbReference type="ARBA" id="ARBA00001947"/>
    </source>
</evidence>